<dbReference type="GO" id="GO:0005737">
    <property type="term" value="C:cytoplasm"/>
    <property type="evidence" value="ECO:0007669"/>
    <property type="project" value="TreeGrafter"/>
</dbReference>
<feature type="domain" description="FAD dependent oxidoreductase" evidence="1">
    <location>
        <begin position="6"/>
        <end position="213"/>
    </location>
</feature>
<dbReference type="InterPro" id="IPR006076">
    <property type="entry name" value="FAD-dep_OxRdtase"/>
</dbReference>
<comment type="caution">
    <text evidence="2">The sequence shown here is derived from an EMBL/GenBank/DDBJ whole genome shotgun (WGS) entry which is preliminary data.</text>
</comment>
<reference evidence="2" key="1">
    <citation type="submission" date="2013-08" db="EMBL/GenBank/DDBJ databases">
        <authorList>
            <person name="Mendez C."/>
            <person name="Richter M."/>
            <person name="Ferrer M."/>
            <person name="Sanchez J."/>
        </authorList>
    </citation>
    <scope>NUCLEOTIDE SEQUENCE</scope>
</reference>
<dbReference type="PANTHER" id="PTHR13847">
    <property type="entry name" value="SARCOSINE DEHYDROGENASE-RELATED"/>
    <property type="match status" value="1"/>
</dbReference>
<dbReference type="EC" id="1.4.3.1" evidence="2"/>
<dbReference type="AlphaFoldDB" id="T1AW42"/>
<dbReference type="Gene3D" id="3.30.9.10">
    <property type="entry name" value="D-Amino Acid Oxidase, subunit A, domain 2"/>
    <property type="match status" value="1"/>
</dbReference>
<gene>
    <name evidence="2" type="ORF">B2A_03630</name>
</gene>
<dbReference type="EMBL" id="AUZZ01002421">
    <property type="protein sequence ID" value="EQD60563.1"/>
    <property type="molecule type" value="Genomic_DNA"/>
</dbReference>
<reference evidence="2" key="2">
    <citation type="journal article" date="2014" name="ISME J.">
        <title>Microbial stratification in low pH oxic and suboxic macroscopic growths along an acid mine drainage.</title>
        <authorList>
            <person name="Mendez-Garcia C."/>
            <person name="Mesa V."/>
            <person name="Sprenger R.R."/>
            <person name="Richter M."/>
            <person name="Diez M.S."/>
            <person name="Solano J."/>
            <person name="Bargiela R."/>
            <person name="Golyshina O.V."/>
            <person name="Manteca A."/>
            <person name="Ramos J.L."/>
            <person name="Gallego J.R."/>
            <person name="Llorente I."/>
            <person name="Martins Dos Santos V.A."/>
            <person name="Jensen O.N."/>
            <person name="Pelaez A.I."/>
            <person name="Sanchez J."/>
            <person name="Ferrer M."/>
        </authorList>
    </citation>
    <scope>NUCLEOTIDE SEQUENCE</scope>
</reference>
<accession>T1AW42</accession>
<name>T1AW42_9ZZZZ</name>
<proteinExistence type="predicted"/>
<dbReference type="Pfam" id="PF01266">
    <property type="entry name" value="DAO"/>
    <property type="match status" value="1"/>
</dbReference>
<organism evidence="2">
    <name type="scientific">mine drainage metagenome</name>
    <dbReference type="NCBI Taxonomy" id="410659"/>
    <lineage>
        <taxon>unclassified sequences</taxon>
        <taxon>metagenomes</taxon>
        <taxon>ecological metagenomes</taxon>
    </lineage>
</organism>
<dbReference type="SUPFAM" id="SSF51905">
    <property type="entry name" value="FAD/NAD(P)-binding domain"/>
    <property type="match status" value="1"/>
</dbReference>
<evidence type="ECO:0000259" key="1">
    <source>
        <dbReference type="Pfam" id="PF01266"/>
    </source>
</evidence>
<feature type="non-terminal residue" evidence="2">
    <location>
        <position position="1"/>
    </location>
</feature>
<dbReference type="Gene3D" id="3.50.50.60">
    <property type="entry name" value="FAD/NAD(P)-binding domain"/>
    <property type="match status" value="1"/>
</dbReference>
<dbReference type="GO" id="GO:0008445">
    <property type="term" value="F:D-aspartate oxidase activity"/>
    <property type="evidence" value="ECO:0007669"/>
    <property type="project" value="UniProtKB-EC"/>
</dbReference>
<sequence length="232" mass="25283">DPWDAQVVEETRKEYRDLSERYHLGGYLTTGGIRSVSTASLLPLLEERRRMLEQLGVPVRWMEPAEIGGAVPGIRVTDLKGGLLTPGDAVVEPPEMNFLYAELAQRAGVELTWGWGFRGLRREGAGWCLSTLGGDFHAAEVILTAGAHTKRIAGALGLSLPLAPYRTQACRLAPERDAPLFPSYHDTELDVYVRPAPGGALVAGDGTESVESDPMRYNPGADFRFLTHVAEV</sequence>
<protein>
    <submittedName>
        <fullName evidence="2">FAD dependent oxidoreductase domain protein</fullName>
        <ecNumber evidence="2">1.4.3.1</ecNumber>
    </submittedName>
</protein>
<evidence type="ECO:0000313" key="2">
    <source>
        <dbReference type="EMBL" id="EQD60563.1"/>
    </source>
</evidence>
<dbReference type="InterPro" id="IPR036188">
    <property type="entry name" value="FAD/NAD-bd_sf"/>
</dbReference>
<feature type="non-terminal residue" evidence="2">
    <location>
        <position position="232"/>
    </location>
</feature>
<keyword evidence="2" id="KW-0560">Oxidoreductase</keyword>